<comment type="caution">
    <text evidence="2">The sequence shown here is derived from an EMBL/GenBank/DDBJ whole genome shotgun (WGS) entry which is preliminary data.</text>
</comment>
<protein>
    <submittedName>
        <fullName evidence="2">Uncharacterized protein</fullName>
    </submittedName>
</protein>
<organism evidence="2 3">
    <name type="scientific">Pleurodeles waltl</name>
    <name type="common">Iberian ribbed newt</name>
    <dbReference type="NCBI Taxonomy" id="8319"/>
    <lineage>
        <taxon>Eukaryota</taxon>
        <taxon>Metazoa</taxon>
        <taxon>Chordata</taxon>
        <taxon>Craniata</taxon>
        <taxon>Vertebrata</taxon>
        <taxon>Euteleostomi</taxon>
        <taxon>Amphibia</taxon>
        <taxon>Batrachia</taxon>
        <taxon>Caudata</taxon>
        <taxon>Salamandroidea</taxon>
        <taxon>Salamandridae</taxon>
        <taxon>Pleurodelinae</taxon>
        <taxon>Pleurodeles</taxon>
    </lineage>
</organism>
<proteinExistence type="predicted"/>
<keyword evidence="3" id="KW-1185">Reference proteome</keyword>
<evidence type="ECO:0000313" key="2">
    <source>
        <dbReference type="EMBL" id="KAJ1153661.1"/>
    </source>
</evidence>
<feature type="region of interest" description="Disordered" evidence="1">
    <location>
        <begin position="39"/>
        <end position="77"/>
    </location>
</feature>
<dbReference type="Proteomes" id="UP001066276">
    <property type="component" value="Chromosome 5"/>
</dbReference>
<evidence type="ECO:0000313" key="3">
    <source>
        <dbReference type="Proteomes" id="UP001066276"/>
    </source>
</evidence>
<reference evidence="2" key="1">
    <citation type="journal article" date="2022" name="bioRxiv">
        <title>Sequencing and chromosome-scale assembly of the giantPleurodeles waltlgenome.</title>
        <authorList>
            <person name="Brown T."/>
            <person name="Elewa A."/>
            <person name="Iarovenko S."/>
            <person name="Subramanian E."/>
            <person name="Araus A.J."/>
            <person name="Petzold A."/>
            <person name="Susuki M."/>
            <person name="Suzuki K.-i.T."/>
            <person name="Hayashi T."/>
            <person name="Toyoda A."/>
            <person name="Oliveira C."/>
            <person name="Osipova E."/>
            <person name="Leigh N.D."/>
            <person name="Simon A."/>
            <person name="Yun M.H."/>
        </authorList>
    </citation>
    <scope>NUCLEOTIDE SEQUENCE</scope>
    <source>
        <strain evidence="2">20211129_DDA</strain>
        <tissue evidence="2">Liver</tissue>
    </source>
</reference>
<dbReference type="EMBL" id="JANPWB010000009">
    <property type="protein sequence ID" value="KAJ1153661.1"/>
    <property type="molecule type" value="Genomic_DNA"/>
</dbReference>
<accession>A0AAV7RMG0</accession>
<feature type="compositionally biased region" description="Basic residues" evidence="1">
    <location>
        <begin position="60"/>
        <end position="69"/>
    </location>
</feature>
<sequence length="313" mass="34034">MLRPVCAQVFGGFQSLSSDRLPPSKLRWKSEKKRLKGIPIRIMGKRKAVGPPAPLEGIKKQKKRPRKTTIKPAQGESKSLDEIDQLFEEVEAILNSELGTHGLLPLKKPPLQPKTIQEFFIKNREARPVNTGGSTDCAGKSSAVNATAPSFLQGIVSGSNISNHFQTEEILHMEEMERTPLPLSPEIRLVPNIPCKNRFELLSEGSAVIEVHDPPTAARAIEAASSLPITTDMCSDVSDNAAKLPLILQRVDEIKNLVLQLTKLLQGNMAKLSGCICQKTEAEGAGGTLAADSATFNTKAREGLINHAQRAGW</sequence>
<name>A0AAV7RMG0_PLEWA</name>
<evidence type="ECO:0000256" key="1">
    <source>
        <dbReference type="SAM" id="MobiDB-lite"/>
    </source>
</evidence>
<gene>
    <name evidence="2" type="ORF">NDU88_006420</name>
</gene>
<dbReference type="AlphaFoldDB" id="A0AAV7RMG0"/>